<comment type="caution">
    <text evidence="1">The sequence shown here is derived from an EMBL/GenBank/DDBJ whole genome shotgun (WGS) entry which is preliminary data.</text>
</comment>
<dbReference type="OrthoDB" id="2530105at2"/>
<dbReference type="Pfam" id="PF08012">
    <property type="entry name" value="DUF1702"/>
    <property type="match status" value="1"/>
</dbReference>
<name>A0A0D0WWX8_9ACTN</name>
<evidence type="ECO:0000313" key="1">
    <source>
        <dbReference type="EMBL" id="KIR61875.1"/>
    </source>
</evidence>
<dbReference type="GeneID" id="301308422"/>
<organism evidence="1 2">
    <name type="scientific">Micromonospora haikouensis</name>
    <dbReference type="NCBI Taxonomy" id="686309"/>
    <lineage>
        <taxon>Bacteria</taxon>
        <taxon>Bacillati</taxon>
        <taxon>Actinomycetota</taxon>
        <taxon>Actinomycetes</taxon>
        <taxon>Micromonosporales</taxon>
        <taxon>Micromonosporaceae</taxon>
        <taxon>Micromonospora</taxon>
    </lineage>
</organism>
<dbReference type="InterPro" id="IPR012964">
    <property type="entry name" value="DUF1702"/>
</dbReference>
<reference evidence="1 2" key="1">
    <citation type="submission" date="2015-01" db="EMBL/GenBank/DDBJ databases">
        <title>Sequencing and annotation of Micromonospora carbonacea strain JXNU-1 genome.</title>
        <authorList>
            <person name="Long Z."/>
            <person name="Huang Y."/>
            <person name="Jiang Y."/>
        </authorList>
    </citation>
    <scope>NUCLEOTIDE SEQUENCE [LARGE SCALE GENOMIC DNA]</scope>
    <source>
        <strain evidence="1 2">JXNU-1</strain>
    </source>
</reference>
<dbReference type="Proteomes" id="UP000032254">
    <property type="component" value="Unassembled WGS sequence"/>
</dbReference>
<sequence length="328" mass="35250">MAGTIRALRRRVLTPDVKETLVSTRGFHVKNPESRTILETVGSSFLTGLSSAAGARRVTDVDTDLAPLPTRFQGFAYEGAAMGFALVDALTPGAPRRSAEFLAGTGDRHVYMAYVGIGWALARLPKFLWRRALAGATDPLLRWLVHDGYGFHQAYFHTAEYVHGQRAVTDFPWPPEGPTAYAARAIDQGIGRATWFVAGCDPTVAADLIDRFPAARHEDLYSGAGLAATYAGGCTADELRLFLARSGEHAPFVAQASAFAAQARIRAGLLVPHTELATQVFCRASAADAGRVTDELIPAGPDASGLPAYEVWRRAVAARFRADARVQP</sequence>
<evidence type="ECO:0000313" key="2">
    <source>
        <dbReference type="Proteomes" id="UP000032254"/>
    </source>
</evidence>
<dbReference type="EMBL" id="JXSX01000003">
    <property type="protein sequence ID" value="KIR61875.1"/>
    <property type="molecule type" value="Genomic_DNA"/>
</dbReference>
<gene>
    <name evidence="1" type="ORF">TK50_30955</name>
</gene>
<protein>
    <submittedName>
        <fullName evidence="1">Enediyne biosynthesis protein</fullName>
    </submittedName>
</protein>
<accession>A0A0D0WWX8</accession>
<proteinExistence type="predicted"/>
<dbReference type="AlphaFoldDB" id="A0A0D0WWX8"/>
<dbReference type="PATRIC" id="fig|47853.6.peg.6490"/>
<dbReference type="RefSeq" id="WP_043969050.1">
    <property type="nucleotide sequence ID" value="NZ_JXSX01000003.1"/>
</dbReference>
<keyword evidence="2" id="KW-1185">Reference proteome</keyword>